<dbReference type="EMBL" id="CAJOBH010037016">
    <property type="protein sequence ID" value="CAF4307971.1"/>
    <property type="molecule type" value="Genomic_DNA"/>
</dbReference>
<dbReference type="AlphaFoldDB" id="A0A814JMU1"/>
<organism evidence="1 3">
    <name type="scientific">Rotaria magnacalcarata</name>
    <dbReference type="NCBI Taxonomy" id="392030"/>
    <lineage>
        <taxon>Eukaryota</taxon>
        <taxon>Metazoa</taxon>
        <taxon>Spiralia</taxon>
        <taxon>Gnathifera</taxon>
        <taxon>Rotifera</taxon>
        <taxon>Eurotatoria</taxon>
        <taxon>Bdelloidea</taxon>
        <taxon>Philodinida</taxon>
        <taxon>Philodinidae</taxon>
        <taxon>Rotaria</taxon>
    </lineage>
</organism>
<dbReference type="Proteomes" id="UP000663855">
    <property type="component" value="Unassembled WGS sequence"/>
</dbReference>
<accession>A0A814JMU1</accession>
<gene>
    <name evidence="2" type="ORF">BYL167_LOCUS27755</name>
    <name evidence="1" type="ORF">CJN711_LOCUS4238</name>
</gene>
<name>A0A814JMU1_9BILA</name>
<evidence type="ECO:0000313" key="1">
    <source>
        <dbReference type="EMBL" id="CAF1040188.1"/>
    </source>
</evidence>
<dbReference type="EMBL" id="CAJNOV010000822">
    <property type="protein sequence ID" value="CAF1040188.1"/>
    <property type="molecule type" value="Genomic_DNA"/>
</dbReference>
<comment type="caution">
    <text evidence="1">The sequence shown here is derived from an EMBL/GenBank/DDBJ whole genome shotgun (WGS) entry which is preliminary data.</text>
</comment>
<evidence type="ECO:0000313" key="2">
    <source>
        <dbReference type="EMBL" id="CAF4307971.1"/>
    </source>
</evidence>
<reference evidence="1" key="1">
    <citation type="submission" date="2021-02" db="EMBL/GenBank/DDBJ databases">
        <authorList>
            <person name="Nowell W R."/>
        </authorList>
    </citation>
    <scope>NUCLEOTIDE SEQUENCE</scope>
</reference>
<protein>
    <submittedName>
        <fullName evidence="1">Uncharacterized protein</fullName>
    </submittedName>
</protein>
<proteinExistence type="predicted"/>
<dbReference type="Proteomes" id="UP000681967">
    <property type="component" value="Unassembled WGS sequence"/>
</dbReference>
<sequence>MRYPCIGFPSCLKTFENGYVLRGHQLSCEHAQKEINSKNIVQEHAREVQYHYNINGIKCNKTYPKFTGLDDTQRLNFRDRFHFGGVKAKPYRPLNKPVDSSIVTPQTKSIAMDLSGYYT</sequence>
<evidence type="ECO:0000313" key="3">
    <source>
        <dbReference type="Proteomes" id="UP000663855"/>
    </source>
</evidence>